<feature type="non-terminal residue" evidence="3">
    <location>
        <position position="1"/>
    </location>
</feature>
<dbReference type="InterPro" id="IPR003690">
    <property type="entry name" value="MTERF"/>
</dbReference>
<organism evidence="3 4">
    <name type="scientific">Cherax quadricarinatus</name>
    <name type="common">Australian red claw crayfish</name>
    <dbReference type="NCBI Taxonomy" id="27406"/>
    <lineage>
        <taxon>Eukaryota</taxon>
        <taxon>Metazoa</taxon>
        <taxon>Ecdysozoa</taxon>
        <taxon>Arthropoda</taxon>
        <taxon>Crustacea</taxon>
        <taxon>Multicrustacea</taxon>
        <taxon>Malacostraca</taxon>
        <taxon>Eumalacostraca</taxon>
        <taxon>Eucarida</taxon>
        <taxon>Decapoda</taxon>
        <taxon>Pleocyemata</taxon>
        <taxon>Astacidea</taxon>
        <taxon>Parastacoidea</taxon>
        <taxon>Parastacidae</taxon>
        <taxon>Cherax</taxon>
    </lineage>
</organism>
<keyword evidence="4" id="KW-1185">Reference proteome</keyword>
<evidence type="ECO:0000313" key="3">
    <source>
        <dbReference type="EMBL" id="KAK8728226.1"/>
    </source>
</evidence>
<dbReference type="GO" id="GO:0006393">
    <property type="term" value="P:termination of mitochondrial transcription"/>
    <property type="evidence" value="ECO:0007669"/>
    <property type="project" value="TreeGrafter"/>
</dbReference>
<gene>
    <name evidence="3" type="ORF">OTU49_009179</name>
</gene>
<accession>A0AAW0WM74</accession>
<reference evidence="3 4" key="1">
    <citation type="journal article" date="2024" name="BMC Genomics">
        <title>Genome assembly of redclaw crayfish (Cherax quadricarinatus) provides insights into its immune adaptation and hypoxia tolerance.</title>
        <authorList>
            <person name="Liu Z."/>
            <person name="Zheng J."/>
            <person name="Li H."/>
            <person name="Fang K."/>
            <person name="Wang S."/>
            <person name="He J."/>
            <person name="Zhou D."/>
            <person name="Weng S."/>
            <person name="Chi M."/>
            <person name="Gu Z."/>
            <person name="He J."/>
            <person name="Li F."/>
            <person name="Wang M."/>
        </authorList>
    </citation>
    <scope>NUCLEOTIDE SEQUENCE [LARGE SCALE GENOMIC DNA]</scope>
    <source>
        <strain evidence="3">ZL_2023a</strain>
    </source>
</reference>
<dbReference type="GO" id="GO:0005759">
    <property type="term" value="C:mitochondrial matrix"/>
    <property type="evidence" value="ECO:0007669"/>
    <property type="project" value="TreeGrafter"/>
</dbReference>
<comment type="similarity">
    <text evidence="1">Belongs to the mTERF family.</text>
</comment>
<name>A0AAW0WM74_CHEQU</name>
<dbReference type="EMBL" id="JARKIK010000072">
    <property type="protein sequence ID" value="KAK8728226.1"/>
    <property type="molecule type" value="Genomic_DNA"/>
</dbReference>
<protein>
    <submittedName>
        <fullName evidence="3">Uncharacterized protein</fullName>
    </submittedName>
</protein>
<dbReference type="Gene3D" id="1.25.70.10">
    <property type="entry name" value="Transcription termination factor 3, mitochondrial"/>
    <property type="match status" value="1"/>
</dbReference>
<evidence type="ECO:0000256" key="1">
    <source>
        <dbReference type="ARBA" id="ARBA00007692"/>
    </source>
</evidence>
<keyword evidence="2" id="KW-0809">Transit peptide</keyword>
<comment type="caution">
    <text evidence="3">The sequence shown here is derived from an EMBL/GenBank/DDBJ whole genome shotgun (WGS) entry which is preliminary data.</text>
</comment>
<evidence type="ECO:0000256" key="2">
    <source>
        <dbReference type="ARBA" id="ARBA00022946"/>
    </source>
</evidence>
<sequence length="481" mass="56140">LPILETPRMIIRNIFRGNQSVMAVLGCSRRPHTHSSSLSRLQARQSHWWCRRTAQVSASLNTRCAEDGNNLLYIPSCSASWNVTLILRNRSYGNSDDVAKAVDDELGHVISEDCALEEGEFFDSPYHLNRKINFKDVGKKVNVGESVIQELNNLFQINRIDALHMVHSKKFLLVSDAAILKTLYFLKDKNISSEQLQRVTWIMLHHVDDLQEKLTKLLEPHLFHTYSEALGFCQFTLKMISRYQDHFKSEVEDFPHHPNRVYYLAERLKVPVEQITEKILKAKQILTMEIKRIKHLLNVFNAYGVQPEDIVCDIRVLCHNAKMAEERLRVAVQAGCTRPKPWICYAADHIFDRFCERLLSQKEVLAGHKDMASYLTHRLECDRHMVDTYFKCIQNQEDLNFSILKKKIDLLFSEGFTPQDVRSCMYVLHRSERTLATRIKELKEIGYFPFPLVVLCKSKYVYMRAVDRYKDEHCFKNNVDI</sequence>
<dbReference type="GO" id="GO:0003676">
    <property type="term" value="F:nucleic acid binding"/>
    <property type="evidence" value="ECO:0007669"/>
    <property type="project" value="InterPro"/>
</dbReference>
<evidence type="ECO:0000313" key="4">
    <source>
        <dbReference type="Proteomes" id="UP001445076"/>
    </source>
</evidence>
<proteinExistence type="inferred from homology"/>
<dbReference type="InterPro" id="IPR038538">
    <property type="entry name" value="MTERF_sf"/>
</dbReference>
<dbReference type="Proteomes" id="UP001445076">
    <property type="component" value="Unassembled WGS sequence"/>
</dbReference>
<dbReference type="PANTHER" id="PTHR15437:SF6">
    <property type="entry name" value="TRANSCRIPTION TERMINATION FACTOR, MITOCHONDRIAL"/>
    <property type="match status" value="1"/>
</dbReference>
<dbReference type="AlphaFoldDB" id="A0AAW0WM74"/>
<dbReference type="PANTHER" id="PTHR15437">
    <property type="entry name" value="TRANSCRIPTION TERMINATION FACTOR, MITOCHONDRIAL"/>
    <property type="match status" value="1"/>
</dbReference>